<name>A0A3E5GGF3_9FIRM</name>
<comment type="caution">
    <text evidence="5">The sequence shown here is derived from an EMBL/GenBank/DDBJ whole genome shotgun (WGS) entry which is preliminary data.</text>
</comment>
<proteinExistence type="predicted"/>
<accession>A0A3E5GGF3</accession>
<keyword evidence="1" id="KW-0805">Transcription regulation</keyword>
<keyword evidence="2" id="KW-0238">DNA-binding</keyword>
<dbReference type="Proteomes" id="UP000261285">
    <property type="component" value="Unassembled WGS sequence"/>
</dbReference>
<evidence type="ECO:0000313" key="6">
    <source>
        <dbReference type="Proteomes" id="UP000261285"/>
    </source>
</evidence>
<dbReference type="SUPFAM" id="SSF46689">
    <property type="entry name" value="Homeodomain-like"/>
    <property type="match status" value="2"/>
</dbReference>
<dbReference type="Gene3D" id="1.10.10.60">
    <property type="entry name" value="Homeodomain-like"/>
    <property type="match status" value="2"/>
</dbReference>
<dbReference type="InterPro" id="IPR014710">
    <property type="entry name" value="RmlC-like_jellyroll"/>
</dbReference>
<dbReference type="GO" id="GO:0043565">
    <property type="term" value="F:sequence-specific DNA binding"/>
    <property type="evidence" value="ECO:0007669"/>
    <property type="project" value="InterPro"/>
</dbReference>
<feature type="domain" description="HTH araC/xylS-type" evidence="4">
    <location>
        <begin position="258"/>
        <end position="355"/>
    </location>
</feature>
<dbReference type="Gene3D" id="2.60.120.10">
    <property type="entry name" value="Jelly Rolls"/>
    <property type="match status" value="1"/>
</dbReference>
<protein>
    <submittedName>
        <fullName evidence="5">AraC family transcriptional regulator</fullName>
    </submittedName>
</protein>
<evidence type="ECO:0000256" key="2">
    <source>
        <dbReference type="ARBA" id="ARBA00023125"/>
    </source>
</evidence>
<dbReference type="InterPro" id="IPR018060">
    <property type="entry name" value="HTH_AraC"/>
</dbReference>
<dbReference type="PANTHER" id="PTHR43280:SF10">
    <property type="entry name" value="REGULATORY PROTEIN POCR"/>
    <property type="match status" value="1"/>
</dbReference>
<reference evidence="5 6" key="1">
    <citation type="submission" date="2018-08" db="EMBL/GenBank/DDBJ databases">
        <title>A genome reference for cultivated species of the human gut microbiota.</title>
        <authorList>
            <person name="Zou Y."/>
            <person name="Xue W."/>
            <person name="Luo G."/>
        </authorList>
    </citation>
    <scope>NUCLEOTIDE SEQUENCE [LARGE SCALE GENOMIC DNA]</scope>
    <source>
        <strain evidence="5 6">OM02-16</strain>
    </source>
</reference>
<dbReference type="SUPFAM" id="SSF51182">
    <property type="entry name" value="RmlC-like cupins"/>
    <property type="match status" value="1"/>
</dbReference>
<gene>
    <name evidence="5" type="ORF">DXB16_04520</name>
</gene>
<evidence type="ECO:0000256" key="3">
    <source>
        <dbReference type="ARBA" id="ARBA00023163"/>
    </source>
</evidence>
<dbReference type="Pfam" id="PF02311">
    <property type="entry name" value="AraC_binding"/>
    <property type="match status" value="1"/>
</dbReference>
<dbReference type="InterPro" id="IPR011051">
    <property type="entry name" value="RmlC_Cupin_sf"/>
</dbReference>
<evidence type="ECO:0000259" key="4">
    <source>
        <dbReference type="PROSITE" id="PS01124"/>
    </source>
</evidence>
<dbReference type="PANTHER" id="PTHR43280">
    <property type="entry name" value="ARAC-FAMILY TRANSCRIPTIONAL REGULATOR"/>
    <property type="match status" value="1"/>
</dbReference>
<dbReference type="InterPro" id="IPR003313">
    <property type="entry name" value="AraC-bd"/>
</dbReference>
<dbReference type="EMBL" id="QSVN01000003">
    <property type="protein sequence ID" value="RGO33860.1"/>
    <property type="molecule type" value="Genomic_DNA"/>
</dbReference>
<dbReference type="SMART" id="SM00342">
    <property type="entry name" value="HTH_ARAC"/>
    <property type="match status" value="1"/>
</dbReference>
<dbReference type="GO" id="GO:0003700">
    <property type="term" value="F:DNA-binding transcription factor activity"/>
    <property type="evidence" value="ECO:0007669"/>
    <property type="project" value="InterPro"/>
</dbReference>
<dbReference type="InterPro" id="IPR020449">
    <property type="entry name" value="Tscrpt_reg_AraC-type_HTH"/>
</dbReference>
<dbReference type="AlphaFoldDB" id="A0A3E5GGF3"/>
<dbReference type="InterPro" id="IPR009057">
    <property type="entry name" value="Homeodomain-like_sf"/>
</dbReference>
<dbReference type="Pfam" id="PF12833">
    <property type="entry name" value="HTH_18"/>
    <property type="match status" value="1"/>
</dbReference>
<evidence type="ECO:0000256" key="1">
    <source>
        <dbReference type="ARBA" id="ARBA00023015"/>
    </source>
</evidence>
<sequence>MLRYYIMADLGKTLNELFELNEDEKFYKDYFEVSASSGQLKKFLDKVDLDDAIRRHLIIPELLPDIISYEMNDDEYFKDNDRNVFISKHNRYTPPFLHKHDFFEIIFVFTGHCSQTISTTRKDFTEGDLIFIAPGVYHTMEVFDDNSIVFNILLRKSTFSQMFIPLMKGNNLLNEFFSEGLYHSQQIDYVIFHSGGEHLIDSQKEMLNVYHEHLFHDAFSDQVLVGMLTQLSAKMMRHYRNTVESSYRDKNEHQPENFKVMHYMQSHLEDVTLQDIADHFGFSLSYCSRLIKSTTGQSFNDWKRLLRIQKAERLLVNTQKSVADISEILGYENPETFIRAFKKELHITPAKYRSREITPKTNS</sequence>
<dbReference type="PRINTS" id="PR00032">
    <property type="entry name" value="HTHARAC"/>
</dbReference>
<organism evidence="5 6">
    <name type="scientific">Dorea longicatena</name>
    <dbReference type="NCBI Taxonomy" id="88431"/>
    <lineage>
        <taxon>Bacteria</taxon>
        <taxon>Bacillati</taxon>
        <taxon>Bacillota</taxon>
        <taxon>Clostridia</taxon>
        <taxon>Lachnospirales</taxon>
        <taxon>Lachnospiraceae</taxon>
        <taxon>Dorea</taxon>
    </lineage>
</organism>
<keyword evidence="3" id="KW-0804">Transcription</keyword>
<evidence type="ECO:0000313" key="5">
    <source>
        <dbReference type="EMBL" id="RGO33860.1"/>
    </source>
</evidence>
<dbReference type="PROSITE" id="PS01124">
    <property type="entry name" value="HTH_ARAC_FAMILY_2"/>
    <property type="match status" value="1"/>
</dbReference>